<keyword evidence="2" id="KW-0614">Plasmid</keyword>
<gene>
    <name evidence="2" type="ORF">MTP16_23700</name>
</gene>
<evidence type="ECO:0000313" key="2">
    <source>
        <dbReference type="EMBL" id="UOE36495.1"/>
    </source>
</evidence>
<dbReference type="Gene3D" id="3.90.850.10">
    <property type="entry name" value="Fumarylacetoacetase-like, C-terminal domain"/>
    <property type="match status" value="1"/>
</dbReference>
<dbReference type="InterPro" id="IPR036663">
    <property type="entry name" value="Fumarylacetoacetase_C_sf"/>
</dbReference>
<name>A0ABY4BBP6_9BACT</name>
<dbReference type="Proteomes" id="UP000831390">
    <property type="component" value="Plasmid unnamed1"/>
</dbReference>
<keyword evidence="2" id="KW-0378">Hydrolase</keyword>
<evidence type="ECO:0000313" key="3">
    <source>
        <dbReference type="Proteomes" id="UP000831390"/>
    </source>
</evidence>
<sequence length="306" mass="33997">MKLVTFQTPGGEARAGWLTPDGQGVVDMRQLSQGALPADMLSFIDQHEAYFQLIKEHGWANAPATHPLDAVQLLAPLPNPRSFRDYISFEQHLLNASSKFGHKVAPEWYEMPIFYFTNHQAVYGPGADIPRPVGETRLDYELEMGCVLGKKGTNIAAEEAEDYIFGYTIFNDFTARAIQAREMRCNLGPAKGKDFANVIGPYILTKDEMEAYRDDTGRFNVRMTSRINGQTIADGNFNTIHYTFGQMMARASENHVSLHPGDIIGSGTVGWGSLIETNFEAHRALEPGDVIELEIDGLGVLRNQIV</sequence>
<dbReference type="SUPFAM" id="SSF56529">
    <property type="entry name" value="FAH"/>
    <property type="match status" value="1"/>
</dbReference>
<dbReference type="EMBL" id="CP094535">
    <property type="protein sequence ID" value="UOE36495.1"/>
    <property type="molecule type" value="Genomic_DNA"/>
</dbReference>
<accession>A0ABY4BBP6</accession>
<dbReference type="GO" id="GO:0016787">
    <property type="term" value="F:hydrolase activity"/>
    <property type="evidence" value="ECO:0007669"/>
    <property type="project" value="UniProtKB-KW"/>
</dbReference>
<dbReference type="RefSeq" id="WP_243520414.1">
    <property type="nucleotide sequence ID" value="NZ_CP094535.1"/>
</dbReference>
<evidence type="ECO:0000259" key="1">
    <source>
        <dbReference type="Pfam" id="PF01557"/>
    </source>
</evidence>
<reference evidence="2 3" key="1">
    <citation type="submission" date="2022-03" db="EMBL/GenBank/DDBJ databases">
        <title>Hymenobactersp. isolated from the air.</title>
        <authorList>
            <person name="Won M."/>
            <person name="Kwon S.-W."/>
        </authorList>
    </citation>
    <scope>NUCLEOTIDE SEQUENCE [LARGE SCALE GENOMIC DNA]</scope>
    <source>
        <strain evidence="2 3">KACC 22596</strain>
        <plasmid evidence="2 3">unnamed1</plasmid>
    </source>
</reference>
<keyword evidence="3" id="KW-1185">Reference proteome</keyword>
<dbReference type="InterPro" id="IPR011234">
    <property type="entry name" value="Fumarylacetoacetase-like_C"/>
</dbReference>
<dbReference type="PANTHER" id="PTHR43211">
    <property type="entry name" value="FUMARYLACETOACETATE HYDROLASE"/>
    <property type="match status" value="1"/>
</dbReference>
<geneLocation type="plasmid" evidence="2 3">
    <name>unnamed1</name>
</geneLocation>
<proteinExistence type="predicted"/>
<dbReference type="Pfam" id="PF01557">
    <property type="entry name" value="FAA_hydrolase"/>
    <property type="match status" value="1"/>
</dbReference>
<organism evidence="2 3">
    <name type="scientific">Hymenobacter monticola</name>
    <dbReference type="NCBI Taxonomy" id="1705399"/>
    <lineage>
        <taxon>Bacteria</taxon>
        <taxon>Pseudomonadati</taxon>
        <taxon>Bacteroidota</taxon>
        <taxon>Cytophagia</taxon>
        <taxon>Cytophagales</taxon>
        <taxon>Hymenobacteraceae</taxon>
        <taxon>Hymenobacter</taxon>
    </lineage>
</organism>
<protein>
    <submittedName>
        <fullName evidence="2">Fumarylacetoacetate hydrolase family protein</fullName>
    </submittedName>
</protein>
<feature type="domain" description="Fumarylacetoacetase-like C-terminal" evidence="1">
    <location>
        <begin position="85"/>
        <end position="306"/>
    </location>
</feature>
<dbReference type="PANTHER" id="PTHR43211:SF1">
    <property type="entry name" value="BLL6422 PROTEIN"/>
    <property type="match status" value="1"/>
</dbReference>